<evidence type="ECO:0000313" key="1">
    <source>
        <dbReference type="EMBL" id="MDX2962833.1"/>
    </source>
</evidence>
<protein>
    <submittedName>
        <fullName evidence="1">Uncharacterized protein</fullName>
    </submittedName>
</protein>
<comment type="caution">
    <text evidence="1">The sequence shown here is derived from an EMBL/GenBank/DDBJ whole genome shotgun (WGS) entry which is preliminary data.</text>
</comment>
<organism evidence="1 4">
    <name type="scientific">Streptomyces acidiscabies</name>
    <dbReference type="NCBI Taxonomy" id="42234"/>
    <lineage>
        <taxon>Bacteria</taxon>
        <taxon>Bacillati</taxon>
        <taxon>Actinomycetota</taxon>
        <taxon>Actinomycetes</taxon>
        <taxon>Kitasatosporales</taxon>
        <taxon>Streptomycetaceae</taxon>
        <taxon>Streptomyces</taxon>
    </lineage>
</organism>
<gene>
    <name evidence="1" type="ORF">PV399_24400</name>
    <name evidence="2" type="ORF">PV666_26135</name>
</gene>
<reference evidence="1 3" key="1">
    <citation type="journal article" date="2023" name="Microb. Genom.">
        <title>Mesoterricola silvestris gen. nov., sp. nov., Mesoterricola sediminis sp. nov., Geothrix oryzae sp. nov., Geothrix edaphica sp. nov., Geothrix rubra sp. nov., and Geothrix limicola sp. nov., six novel members of Acidobacteriota isolated from soils.</title>
        <authorList>
            <person name="Weisberg A.J."/>
            <person name="Pearce E."/>
            <person name="Kramer C.G."/>
            <person name="Chang J.H."/>
            <person name="Clarke C.R."/>
        </authorList>
    </citation>
    <scope>NUCLEOTIDE SEQUENCE</scope>
    <source>
        <strain evidence="2 3">NB05-1H</strain>
        <strain evidence="1">NRRL_B-16521</strain>
    </source>
</reference>
<accession>A0AAP6BDN2</accession>
<evidence type="ECO:0000313" key="2">
    <source>
        <dbReference type="EMBL" id="MDX3021344.1"/>
    </source>
</evidence>
<evidence type="ECO:0000313" key="4">
    <source>
        <dbReference type="Proteomes" id="UP001282288"/>
    </source>
</evidence>
<proteinExistence type="predicted"/>
<dbReference type="Proteomes" id="UP001272987">
    <property type="component" value="Unassembled WGS sequence"/>
</dbReference>
<dbReference type="RefSeq" id="WP_010356194.1">
    <property type="nucleotide sequence ID" value="NZ_BCMK01000027.1"/>
</dbReference>
<dbReference type="AlphaFoldDB" id="A0AAP6BDN2"/>
<dbReference type="Proteomes" id="UP001282288">
    <property type="component" value="Unassembled WGS sequence"/>
</dbReference>
<dbReference type="GeneID" id="69808677"/>
<name>A0AAP6BDN2_9ACTN</name>
<dbReference type="EMBL" id="JARAWC010000018">
    <property type="protein sequence ID" value="MDX2962833.1"/>
    <property type="molecule type" value="Genomic_DNA"/>
</dbReference>
<dbReference type="EMBL" id="JARAWP010000016">
    <property type="protein sequence ID" value="MDX3021344.1"/>
    <property type="molecule type" value="Genomic_DNA"/>
</dbReference>
<sequence>MFSGGGAIEVMYAYTGPAELTALAHPESGGACINTPSDMESWASAQSPEDLAAPFTYVVDRQTRLRLAPRRSEHVVCASGEPVLGAGEITFDRDAGRWTVAEITNLSTGYCPDVTSWDAVARSLERAGLGHPGGFTHEVVFRRCVACREVNVVREGDFVCVFCDAPLPREWNAGPVTPS</sequence>
<evidence type="ECO:0000313" key="3">
    <source>
        <dbReference type="Proteomes" id="UP001272987"/>
    </source>
</evidence>
<keyword evidence="3" id="KW-1185">Reference proteome</keyword>